<dbReference type="EMBL" id="LZDH01000034">
    <property type="protein sequence ID" value="OBS31398.1"/>
    <property type="molecule type" value="Genomic_DNA"/>
</dbReference>
<dbReference type="Pfam" id="PF02770">
    <property type="entry name" value="Acyl-CoA_dh_M"/>
    <property type="match status" value="1"/>
</dbReference>
<evidence type="ECO:0000259" key="6">
    <source>
        <dbReference type="Pfam" id="PF02770"/>
    </source>
</evidence>
<comment type="caution">
    <text evidence="8">The sequence shown here is derived from an EMBL/GenBank/DDBJ whole genome shotgun (WGS) entry which is preliminary data.</text>
</comment>
<dbReference type="PANTHER" id="PTHR42803:SF1">
    <property type="entry name" value="BROAD-SPECIFICITY LINEAR ACYL-COA DEHYDROGENASE FADE5"/>
    <property type="match status" value="1"/>
</dbReference>
<dbReference type="InterPro" id="IPR009075">
    <property type="entry name" value="AcylCo_DH/oxidase_C"/>
</dbReference>
<evidence type="ECO:0000256" key="1">
    <source>
        <dbReference type="ARBA" id="ARBA00001974"/>
    </source>
</evidence>
<dbReference type="InterPro" id="IPR006091">
    <property type="entry name" value="Acyl-CoA_Oxase/DH_mid-dom"/>
</dbReference>
<dbReference type="STRING" id="1101373.A9O67_01860"/>
<keyword evidence="9" id="KW-1185">Reference proteome</keyword>
<reference evidence="8 9" key="1">
    <citation type="submission" date="2016-06" db="EMBL/GenBank/DDBJ databases">
        <title>Genome sequence of Tepidimonas fonticaldi PL17.</title>
        <authorList>
            <person name="Pinnaka A.K."/>
        </authorList>
    </citation>
    <scope>NUCLEOTIDE SEQUENCE [LARGE SCALE GENOMIC DNA]</scope>
    <source>
        <strain evidence="8 9">PL17</strain>
    </source>
</reference>
<dbReference type="PANTHER" id="PTHR42803">
    <property type="entry name" value="ACYL-COA DEHYDROGENASE"/>
    <property type="match status" value="1"/>
</dbReference>
<dbReference type="InterPro" id="IPR052166">
    <property type="entry name" value="Diverse_Acyl-CoA_DH"/>
</dbReference>
<evidence type="ECO:0000256" key="2">
    <source>
        <dbReference type="ARBA" id="ARBA00009347"/>
    </source>
</evidence>
<dbReference type="Pfam" id="PF00441">
    <property type="entry name" value="Acyl-CoA_dh_1"/>
    <property type="match status" value="1"/>
</dbReference>
<keyword evidence="4" id="KW-0274">FAD</keyword>
<dbReference type="Gene3D" id="1.10.540.10">
    <property type="entry name" value="Acyl-CoA dehydrogenase/oxidase, N-terminal domain"/>
    <property type="match status" value="1"/>
</dbReference>
<keyword evidence="3" id="KW-0285">Flavoprotein</keyword>
<dbReference type="Gene3D" id="1.20.140.10">
    <property type="entry name" value="Butyryl-CoA Dehydrogenase, subunit A, domain 3"/>
    <property type="match status" value="1"/>
</dbReference>
<evidence type="ECO:0000313" key="8">
    <source>
        <dbReference type="EMBL" id="OBS31398.1"/>
    </source>
</evidence>
<protein>
    <submittedName>
        <fullName evidence="8">Acyl-CoA dehydrogenase</fullName>
    </submittedName>
</protein>
<dbReference type="InterPro" id="IPR013786">
    <property type="entry name" value="AcylCoA_DH/ox_N"/>
</dbReference>
<dbReference type="InterPro" id="IPR036250">
    <property type="entry name" value="AcylCo_DH-like_C"/>
</dbReference>
<comment type="similarity">
    <text evidence="2">Belongs to the acyl-CoA dehydrogenase family.</text>
</comment>
<proteinExistence type="inferred from homology"/>
<dbReference type="SUPFAM" id="SSF56645">
    <property type="entry name" value="Acyl-CoA dehydrogenase NM domain-like"/>
    <property type="match status" value="1"/>
</dbReference>
<dbReference type="AlphaFoldDB" id="A0A1A6DX23"/>
<sequence length="560" mass="61272">MTQPYRPDAALSARWLLDVLDAPATWRELSALAEHADADLTRQVLEEAATFVHEVVAPLNRVGDETGARWHDGAVTMPPGFRDAYQAFWRAGWPALSAPPALGGQGLPVALEFVLYEWLSAANHGWTMAPGLLHGAVECLRHHASPALQARYLPQLVSGEWLATMALTEPHAGSDLGLVRTRATPAGDDGYRIEGTKIFISGGEHDLTDNIVHLVLARLPDAPPGPKGLSLLLAPKWLPDGRRNAIVCERIEAKMGLHASPTCVLRFDGAEGWLVGAPHQGLAAMFVMMNAARLHVALQGIGLLDAAWQKAHAYAHERRQMRAPQRRDPAQAADPIIDHPAVQRLLDTQRAWIDTGRLLAYRTALALDVAHHHPDGARRQAAQRWCALITPVLKAAWTEQAFHGASDCLQVFGGHGYVREWGIEQIVRDARVTMIYEGTNEIQAQDLLLRKTLPDGGAALAALLRELQADAPADAAWHAGAQRLHALLTRLAAADEAQRLALWPVAGDFLRAVALTLMGWARARLGRHDAAWDSEVGAAFDRWVWPEQAWRCEMVERALG</sequence>
<dbReference type="InterPro" id="IPR046373">
    <property type="entry name" value="Acyl-CoA_Oxase/DH_mid-dom_sf"/>
</dbReference>
<dbReference type="GO" id="GO:0016627">
    <property type="term" value="F:oxidoreductase activity, acting on the CH-CH group of donors"/>
    <property type="evidence" value="ECO:0007669"/>
    <property type="project" value="InterPro"/>
</dbReference>
<feature type="domain" description="Acyl-CoA dehydrogenase/oxidase N-terminal" evidence="7">
    <location>
        <begin position="42"/>
        <end position="160"/>
    </location>
</feature>
<feature type="domain" description="Acyl-CoA dehydrogenase/oxidase C-terminal" evidence="5">
    <location>
        <begin position="280"/>
        <end position="446"/>
    </location>
</feature>
<evidence type="ECO:0000256" key="3">
    <source>
        <dbReference type="ARBA" id="ARBA00022630"/>
    </source>
</evidence>
<accession>A0A1A6DX23</accession>
<feature type="domain" description="Acyl-CoA oxidase/dehydrogenase middle" evidence="6">
    <location>
        <begin position="165"/>
        <end position="268"/>
    </location>
</feature>
<dbReference type="InterPro" id="IPR009100">
    <property type="entry name" value="AcylCoA_DH/oxidase_NM_dom_sf"/>
</dbReference>
<name>A0A1A6DX23_9BURK</name>
<evidence type="ECO:0000313" key="9">
    <source>
        <dbReference type="Proteomes" id="UP000091969"/>
    </source>
</evidence>
<dbReference type="Proteomes" id="UP000091969">
    <property type="component" value="Unassembled WGS sequence"/>
</dbReference>
<dbReference type="SUPFAM" id="SSF47203">
    <property type="entry name" value="Acyl-CoA dehydrogenase C-terminal domain-like"/>
    <property type="match status" value="1"/>
</dbReference>
<dbReference type="Pfam" id="PF02771">
    <property type="entry name" value="Acyl-CoA_dh_N"/>
    <property type="match status" value="1"/>
</dbReference>
<dbReference type="OrthoDB" id="9764895at2"/>
<gene>
    <name evidence="8" type="ORF">A9O67_01860</name>
</gene>
<comment type="cofactor">
    <cofactor evidence="1">
        <name>FAD</name>
        <dbReference type="ChEBI" id="CHEBI:57692"/>
    </cofactor>
</comment>
<dbReference type="InterPro" id="IPR037069">
    <property type="entry name" value="AcylCoA_DH/ox_N_sf"/>
</dbReference>
<organism evidence="8 9">
    <name type="scientific">Tepidimonas fonticaldi</name>
    <dbReference type="NCBI Taxonomy" id="1101373"/>
    <lineage>
        <taxon>Bacteria</taxon>
        <taxon>Pseudomonadati</taxon>
        <taxon>Pseudomonadota</taxon>
        <taxon>Betaproteobacteria</taxon>
        <taxon>Burkholderiales</taxon>
        <taxon>Tepidimonas</taxon>
    </lineage>
</organism>
<dbReference type="Gene3D" id="2.40.110.10">
    <property type="entry name" value="Butyryl-CoA Dehydrogenase, subunit A, domain 2"/>
    <property type="match status" value="1"/>
</dbReference>
<evidence type="ECO:0000259" key="5">
    <source>
        <dbReference type="Pfam" id="PF00441"/>
    </source>
</evidence>
<dbReference type="RefSeq" id="WP_068607542.1">
    <property type="nucleotide sequence ID" value="NZ_LZDH01000034.1"/>
</dbReference>
<dbReference type="GO" id="GO:0050660">
    <property type="term" value="F:flavin adenine dinucleotide binding"/>
    <property type="evidence" value="ECO:0007669"/>
    <property type="project" value="InterPro"/>
</dbReference>
<evidence type="ECO:0000259" key="7">
    <source>
        <dbReference type="Pfam" id="PF02771"/>
    </source>
</evidence>
<evidence type="ECO:0000256" key="4">
    <source>
        <dbReference type="ARBA" id="ARBA00022827"/>
    </source>
</evidence>